<name>A0ABX8W5C5_9LACO</name>
<dbReference type="InterPro" id="IPR050315">
    <property type="entry name" value="FAD-oxidoreductase_2"/>
</dbReference>
<dbReference type="Pfam" id="PF00890">
    <property type="entry name" value="FAD_binding_2"/>
    <property type="match status" value="1"/>
</dbReference>
<evidence type="ECO:0000256" key="3">
    <source>
        <dbReference type="ARBA" id="ARBA00022827"/>
    </source>
</evidence>
<evidence type="ECO:0000313" key="6">
    <source>
        <dbReference type="EMBL" id="QYN52956.1"/>
    </source>
</evidence>
<dbReference type="Gene3D" id="3.90.700.10">
    <property type="entry name" value="Succinate dehydrogenase/fumarate reductase flavoprotein, catalytic domain"/>
    <property type="match status" value="1"/>
</dbReference>
<dbReference type="PRINTS" id="PR00411">
    <property type="entry name" value="PNDRDTASEI"/>
</dbReference>
<comment type="cofactor">
    <cofactor evidence="1">
        <name>FAD</name>
        <dbReference type="ChEBI" id="CHEBI:57692"/>
    </cofactor>
</comment>
<dbReference type="PANTHER" id="PTHR43400:SF10">
    <property type="entry name" value="3-OXOSTEROID 1-DEHYDROGENASE"/>
    <property type="match status" value="1"/>
</dbReference>
<dbReference type="EMBL" id="CP048268">
    <property type="protein sequence ID" value="QYN52956.1"/>
    <property type="molecule type" value="Genomic_DNA"/>
</dbReference>
<evidence type="ECO:0000259" key="5">
    <source>
        <dbReference type="Pfam" id="PF00890"/>
    </source>
</evidence>
<accession>A0ABX8W5C5</accession>
<sequence length="485" mass="53100">MSLTKLSTYDVVVVGSGAAGQAAALTAVEHGNQVLMLEKGRHTGGSANYSEGLFAVDSYLQKKQGIDVSTIDVLQEEVEYSKYKADSRIWRKYLDASAENVQWLHDEGVKYENVQAMGAGEATWHIYEGFGDAVMHKALQPKFKKLGGELLTSVSAIDLEICRGGKKKITLKSEADGQTETVTAKVVILAAGGYLNNSEMMAHDTDYDLTRLVTVSSGKGTGDGLRLGWQVGGQKAGMGMAMLFGGYLKDPEEPSFKMMNSQMNVAAGQQPLLWVNENGERFVDESVIYNFSYAGNALYSQNSVYSILDQKNITEMIEKGNFMGLGVYVKRGQKMTHLQDEIDQALIDNKPFIFKADTIENLAKEMNLPQEKLTKTIGQYNQFVENGEDQFFGKDPQYLRSVEKGPFYGFKLSVGAFCTMGGLKVTPDNELEDKYGKPISGIYATGNDAAGLTGDTYGPNMPGTCAGYAFYSGRNAAQHAQRYLQ</sequence>
<evidence type="ECO:0000256" key="1">
    <source>
        <dbReference type="ARBA" id="ARBA00001974"/>
    </source>
</evidence>
<dbReference type="InterPro" id="IPR003953">
    <property type="entry name" value="FAD-dep_OxRdtase_2_FAD-bd"/>
</dbReference>
<keyword evidence="7" id="KW-1185">Reference proteome</keyword>
<dbReference type="InterPro" id="IPR036188">
    <property type="entry name" value="FAD/NAD-bd_sf"/>
</dbReference>
<evidence type="ECO:0000256" key="2">
    <source>
        <dbReference type="ARBA" id="ARBA00022630"/>
    </source>
</evidence>
<organism evidence="6 7">
    <name type="scientific">Lactobacillus panisapium</name>
    <dbReference type="NCBI Taxonomy" id="2012495"/>
    <lineage>
        <taxon>Bacteria</taxon>
        <taxon>Bacillati</taxon>
        <taxon>Bacillota</taxon>
        <taxon>Bacilli</taxon>
        <taxon>Lactobacillales</taxon>
        <taxon>Lactobacillaceae</taxon>
        <taxon>Lactobacillus</taxon>
    </lineage>
</organism>
<dbReference type="Proteomes" id="UP000826550">
    <property type="component" value="Chromosome"/>
</dbReference>
<dbReference type="PANTHER" id="PTHR43400">
    <property type="entry name" value="FUMARATE REDUCTASE"/>
    <property type="match status" value="1"/>
</dbReference>
<dbReference type="Gene3D" id="3.50.50.60">
    <property type="entry name" value="FAD/NAD(P)-binding domain"/>
    <property type="match status" value="1"/>
</dbReference>
<protein>
    <submittedName>
        <fullName evidence="6">FAD-dependent oxidoreductase</fullName>
    </submittedName>
</protein>
<gene>
    <name evidence="6" type="ORF">GYM71_05790</name>
</gene>
<dbReference type="RefSeq" id="WP_220219778.1">
    <property type="nucleotide sequence ID" value="NZ_CP048268.1"/>
</dbReference>
<evidence type="ECO:0000313" key="7">
    <source>
        <dbReference type="Proteomes" id="UP000826550"/>
    </source>
</evidence>
<keyword evidence="4" id="KW-0560">Oxidoreductase</keyword>
<keyword evidence="2" id="KW-0285">Flavoprotein</keyword>
<dbReference type="SUPFAM" id="SSF51905">
    <property type="entry name" value="FAD/NAD(P)-binding domain"/>
    <property type="match status" value="1"/>
</dbReference>
<dbReference type="SUPFAM" id="SSF56425">
    <property type="entry name" value="Succinate dehydrogenase/fumarate reductase flavoprotein, catalytic domain"/>
    <property type="match status" value="1"/>
</dbReference>
<reference evidence="6 7" key="1">
    <citation type="submission" date="2020-01" db="EMBL/GenBank/DDBJ databases">
        <title>Vast differences in strain-level diversity in the gut microbiota of two closely related honey bee species.</title>
        <authorList>
            <person name="Ellegaard K.M."/>
            <person name="Suenami S."/>
            <person name="Miyazaki R."/>
            <person name="Engel P."/>
        </authorList>
    </citation>
    <scope>NUCLEOTIDE SEQUENCE [LARGE SCALE GENOMIC DNA]</scope>
    <source>
        <strain evidence="6 7">ESL0416</strain>
    </source>
</reference>
<feature type="domain" description="FAD-dependent oxidoreductase 2 FAD-binding" evidence="5">
    <location>
        <begin position="10"/>
        <end position="453"/>
    </location>
</feature>
<proteinExistence type="predicted"/>
<evidence type="ECO:0000256" key="4">
    <source>
        <dbReference type="ARBA" id="ARBA00023002"/>
    </source>
</evidence>
<keyword evidence="3" id="KW-0274">FAD</keyword>
<dbReference type="InterPro" id="IPR027477">
    <property type="entry name" value="Succ_DH/fumarate_Rdtase_cat_sf"/>
</dbReference>